<dbReference type="InterPro" id="IPR033432">
    <property type="entry name" value="GH94_catalytic"/>
</dbReference>
<dbReference type="Pfam" id="PF17167">
    <property type="entry name" value="Glyco_hydro_94"/>
    <property type="match status" value="1"/>
</dbReference>
<dbReference type="EMBL" id="AJWZ01010967">
    <property type="protein sequence ID" value="EKC46952.1"/>
    <property type="molecule type" value="Genomic_DNA"/>
</dbReference>
<accession>K1RE20</accession>
<dbReference type="GO" id="GO:0005975">
    <property type="term" value="P:carbohydrate metabolic process"/>
    <property type="evidence" value="ECO:0007669"/>
    <property type="project" value="InterPro"/>
</dbReference>
<keyword evidence="1" id="KW-0328">Glycosyltransferase</keyword>
<organism evidence="4">
    <name type="scientific">human gut metagenome</name>
    <dbReference type="NCBI Taxonomy" id="408170"/>
    <lineage>
        <taxon>unclassified sequences</taxon>
        <taxon>metagenomes</taxon>
        <taxon>organismal metagenomes</taxon>
    </lineage>
</organism>
<reference evidence="4" key="1">
    <citation type="journal article" date="2013" name="Environ. Microbiol.">
        <title>Microbiota from the distal guts of lean and obese adolescents exhibit partial functional redundancy besides clear differences in community structure.</title>
        <authorList>
            <person name="Ferrer M."/>
            <person name="Ruiz A."/>
            <person name="Lanza F."/>
            <person name="Haange S.B."/>
            <person name="Oberbach A."/>
            <person name="Till H."/>
            <person name="Bargiela R."/>
            <person name="Campoy C."/>
            <person name="Segura M.T."/>
            <person name="Richter M."/>
            <person name="von Bergen M."/>
            <person name="Seifert J."/>
            <person name="Suarez A."/>
        </authorList>
    </citation>
    <scope>NUCLEOTIDE SEQUENCE</scope>
</reference>
<dbReference type="AlphaFoldDB" id="K1RE20"/>
<dbReference type="Gene3D" id="1.50.10.10">
    <property type="match status" value="1"/>
</dbReference>
<sequence length="163" mass="19237">ANISNCKDEYINVKKYWENLVNRIQVKTPVESINILLNGWLMYQVIASRLYARTGFYQSGGAYGFRDQLQDTLGIKYVEPKIMRNQILLHANHQFEEGDVEHWWHEETNKGIRTRISDDLLWLAYVVCDYIEFTGDYSILEEQIKYKKGKVLAEDETKDTTYI</sequence>
<dbReference type="InterPro" id="IPR052047">
    <property type="entry name" value="GH94_Enzymes"/>
</dbReference>
<evidence type="ECO:0000259" key="3">
    <source>
        <dbReference type="Pfam" id="PF17167"/>
    </source>
</evidence>
<proteinExistence type="predicted"/>
<name>K1RE20_9ZZZZ</name>
<feature type="non-terminal residue" evidence="4">
    <location>
        <position position="1"/>
    </location>
</feature>
<dbReference type="SUPFAM" id="SSF48208">
    <property type="entry name" value="Six-hairpin glycosidases"/>
    <property type="match status" value="1"/>
</dbReference>
<dbReference type="PANTHER" id="PTHR37469:SF2">
    <property type="entry name" value="CELLOBIONIC ACID PHOSPHORYLASE"/>
    <property type="match status" value="1"/>
</dbReference>
<dbReference type="PANTHER" id="PTHR37469">
    <property type="entry name" value="CELLOBIONIC ACID PHOSPHORYLASE-RELATED"/>
    <property type="match status" value="1"/>
</dbReference>
<keyword evidence="2" id="KW-0808">Transferase</keyword>
<dbReference type="InterPro" id="IPR012341">
    <property type="entry name" value="6hp_glycosidase-like_sf"/>
</dbReference>
<comment type="caution">
    <text evidence="4">The sequence shown here is derived from an EMBL/GenBank/DDBJ whole genome shotgun (WGS) entry which is preliminary data.</text>
</comment>
<evidence type="ECO:0000256" key="1">
    <source>
        <dbReference type="ARBA" id="ARBA00022676"/>
    </source>
</evidence>
<evidence type="ECO:0000256" key="2">
    <source>
        <dbReference type="ARBA" id="ARBA00022679"/>
    </source>
</evidence>
<feature type="domain" description="Glycosyl hydrolase 94 catalytic" evidence="3">
    <location>
        <begin position="16"/>
        <end position="150"/>
    </location>
</feature>
<protein>
    <submittedName>
        <fullName evidence="4">NdvB</fullName>
    </submittedName>
</protein>
<dbReference type="GO" id="GO:0016757">
    <property type="term" value="F:glycosyltransferase activity"/>
    <property type="evidence" value="ECO:0007669"/>
    <property type="project" value="UniProtKB-KW"/>
</dbReference>
<gene>
    <name evidence="4" type="ORF">OBE_15960</name>
</gene>
<dbReference type="InterPro" id="IPR008928">
    <property type="entry name" value="6-hairpin_glycosidase_sf"/>
</dbReference>
<evidence type="ECO:0000313" key="4">
    <source>
        <dbReference type="EMBL" id="EKC46952.1"/>
    </source>
</evidence>